<organism evidence="1 2">
    <name type="scientific">Labeo rohita</name>
    <name type="common">Indian major carp</name>
    <name type="synonym">Cyprinus rohita</name>
    <dbReference type="NCBI Taxonomy" id="84645"/>
    <lineage>
        <taxon>Eukaryota</taxon>
        <taxon>Metazoa</taxon>
        <taxon>Chordata</taxon>
        <taxon>Craniata</taxon>
        <taxon>Vertebrata</taxon>
        <taxon>Euteleostomi</taxon>
        <taxon>Actinopterygii</taxon>
        <taxon>Neopterygii</taxon>
        <taxon>Teleostei</taxon>
        <taxon>Ostariophysi</taxon>
        <taxon>Cypriniformes</taxon>
        <taxon>Cyprinidae</taxon>
        <taxon>Labeoninae</taxon>
        <taxon>Labeonini</taxon>
        <taxon>Labeo</taxon>
    </lineage>
</organism>
<dbReference type="EMBL" id="QBIY01013112">
    <property type="protein sequence ID" value="RXN11661.1"/>
    <property type="molecule type" value="Genomic_DNA"/>
</dbReference>
<protein>
    <submittedName>
        <fullName evidence="1">Sterile alpha motif domain-containing 3-like isoform X2</fullName>
    </submittedName>
</protein>
<comment type="caution">
    <text evidence="1">The sequence shown here is derived from an EMBL/GenBank/DDBJ whole genome shotgun (WGS) entry which is preliminary data.</text>
</comment>
<dbReference type="Proteomes" id="UP000290572">
    <property type="component" value="Unassembled WGS sequence"/>
</dbReference>
<keyword evidence="2" id="KW-1185">Reference proteome</keyword>
<proteinExistence type="predicted"/>
<name>A0A498LU17_LABRO</name>
<evidence type="ECO:0000313" key="2">
    <source>
        <dbReference type="Proteomes" id="UP000290572"/>
    </source>
</evidence>
<reference evidence="1 2" key="1">
    <citation type="submission" date="2018-03" db="EMBL/GenBank/DDBJ databases">
        <title>Draft genome sequence of Rohu Carp (Labeo rohita).</title>
        <authorList>
            <person name="Das P."/>
            <person name="Kushwaha B."/>
            <person name="Joshi C.G."/>
            <person name="Kumar D."/>
            <person name="Nagpure N.S."/>
            <person name="Sahoo L."/>
            <person name="Das S.P."/>
            <person name="Bit A."/>
            <person name="Patnaik S."/>
            <person name="Meher P.K."/>
            <person name="Jayasankar P."/>
            <person name="Koringa P.G."/>
            <person name="Patel N.V."/>
            <person name="Hinsu A.T."/>
            <person name="Kumar R."/>
            <person name="Pandey M."/>
            <person name="Agarwal S."/>
            <person name="Srivastava S."/>
            <person name="Singh M."/>
            <person name="Iquebal M.A."/>
            <person name="Jaiswal S."/>
            <person name="Angadi U.B."/>
            <person name="Kumar N."/>
            <person name="Raza M."/>
            <person name="Shah T.M."/>
            <person name="Rai A."/>
            <person name="Jena J.K."/>
        </authorList>
    </citation>
    <scope>NUCLEOTIDE SEQUENCE [LARGE SCALE GENOMIC DNA]</scope>
    <source>
        <strain evidence="1">DASCIFA01</strain>
        <tissue evidence="1">Testis</tissue>
    </source>
</reference>
<accession>A0A498LU17</accession>
<sequence>MPGPRWLSQIYSRERETCFQASERRLMLGLRRLFLQCGQGQFFLLTERDTKQHINTAAQIWQAVDAHMTSENRRQRSLQLGNENLPVRSVNINDSADDHVFQDLDLGILLVEREGAVSPSSLHVNPASFKIVIEGEVVMKSIKDLPKAM</sequence>
<dbReference type="AlphaFoldDB" id="A0A498LU17"/>
<evidence type="ECO:0000313" key="1">
    <source>
        <dbReference type="EMBL" id="RXN11661.1"/>
    </source>
</evidence>
<gene>
    <name evidence="1" type="ORF">ROHU_010468</name>
</gene>